<dbReference type="EMBL" id="LLXZ01000205">
    <property type="protein sequence ID" value="KRQ95738.1"/>
    <property type="molecule type" value="Genomic_DNA"/>
</dbReference>
<dbReference type="RefSeq" id="WP_057840023.1">
    <property type="nucleotide sequence ID" value="NZ_LLXZ01000205.1"/>
</dbReference>
<dbReference type="AlphaFoldDB" id="A0A0R3KJV4"/>
<evidence type="ECO:0000313" key="2">
    <source>
        <dbReference type="Proteomes" id="UP000050863"/>
    </source>
</evidence>
<comment type="caution">
    <text evidence="1">The sequence shown here is derived from an EMBL/GenBank/DDBJ whole genome shotgun (WGS) entry which is preliminary data.</text>
</comment>
<keyword evidence="2" id="KW-1185">Reference proteome</keyword>
<dbReference type="OrthoDB" id="775526at2"/>
<proteinExistence type="predicted"/>
<dbReference type="Proteomes" id="UP000050863">
    <property type="component" value="Unassembled WGS sequence"/>
</dbReference>
<protein>
    <submittedName>
        <fullName evidence="1">Uncharacterized protein</fullName>
    </submittedName>
</protein>
<name>A0A0R3KJV4_9BRAD</name>
<gene>
    <name evidence="1" type="ORF">CQ12_03950</name>
</gene>
<accession>A0A0R3KJV4</accession>
<reference evidence="1 2" key="1">
    <citation type="submission" date="2014-03" db="EMBL/GenBank/DDBJ databases">
        <title>Bradyrhizobium valentinum sp. nov., isolated from effective nodules of Lupinus mariae-josephae, a lupine endemic of basic-lime soils in Eastern Spain.</title>
        <authorList>
            <person name="Duran D."/>
            <person name="Rey L."/>
            <person name="Navarro A."/>
            <person name="Busquets A."/>
            <person name="Imperial J."/>
            <person name="Ruiz-Argueso T."/>
        </authorList>
    </citation>
    <scope>NUCLEOTIDE SEQUENCE [LARGE SCALE GENOMIC DNA]</scope>
    <source>
        <strain evidence="1 2">PAC68</strain>
    </source>
</reference>
<sequence>MDPEIILLNVQRSGGEKISVCLKLTELDRDICRLAVAWPVGGPERTFDAPDFYECLRAFRRVVEPEGFRVLCQGARPNVCPSGMSSAAGAWKCWAHKFGEPAASRDQLVETFDPVEDINGVGTVAEQDEWIARHWEEFKVRTSAR</sequence>
<organism evidence="1 2">
    <name type="scientific">Bradyrhizobium jicamae</name>
    <dbReference type="NCBI Taxonomy" id="280332"/>
    <lineage>
        <taxon>Bacteria</taxon>
        <taxon>Pseudomonadati</taxon>
        <taxon>Pseudomonadota</taxon>
        <taxon>Alphaproteobacteria</taxon>
        <taxon>Hyphomicrobiales</taxon>
        <taxon>Nitrobacteraceae</taxon>
        <taxon>Bradyrhizobium</taxon>
    </lineage>
</organism>
<evidence type="ECO:0000313" key="1">
    <source>
        <dbReference type="EMBL" id="KRQ95738.1"/>
    </source>
</evidence>